<dbReference type="Pfam" id="PF00903">
    <property type="entry name" value="Glyoxalase"/>
    <property type="match status" value="2"/>
</dbReference>
<keyword evidence="2" id="KW-0223">Dioxygenase</keyword>
<feature type="domain" description="VOC" evidence="1">
    <location>
        <begin position="152"/>
        <end position="268"/>
    </location>
</feature>
<dbReference type="InterPro" id="IPR004360">
    <property type="entry name" value="Glyas_Fos-R_dOase_dom"/>
</dbReference>
<evidence type="ECO:0000313" key="2">
    <source>
        <dbReference type="EMBL" id="MRX23795.1"/>
    </source>
</evidence>
<dbReference type="Gene3D" id="3.10.180.10">
    <property type="entry name" value="2,3-Dihydroxybiphenyl 1,2-Dioxygenase, domain 1"/>
    <property type="match status" value="2"/>
</dbReference>
<keyword evidence="3" id="KW-1185">Reference proteome</keyword>
<dbReference type="GO" id="GO:0051213">
    <property type="term" value="F:dioxygenase activity"/>
    <property type="evidence" value="ECO:0007669"/>
    <property type="project" value="UniProtKB-KW"/>
</dbReference>
<keyword evidence="2" id="KW-0560">Oxidoreductase</keyword>
<dbReference type="PROSITE" id="PS51819">
    <property type="entry name" value="VOC"/>
    <property type="match status" value="2"/>
</dbReference>
<proteinExistence type="predicted"/>
<dbReference type="RefSeq" id="WP_151164905.1">
    <property type="nucleotide sequence ID" value="NZ_WKJO01000003.1"/>
</dbReference>
<name>A0A6A8GKW1_9EURY</name>
<dbReference type="PANTHER" id="PTHR36110:SF2">
    <property type="entry name" value="RING-CLEAVING DIOXYGENASE MHQE-RELATED"/>
    <property type="match status" value="1"/>
</dbReference>
<evidence type="ECO:0000259" key="1">
    <source>
        <dbReference type="PROSITE" id="PS51819"/>
    </source>
</evidence>
<dbReference type="EMBL" id="WKJO01000003">
    <property type="protein sequence ID" value="MRX23795.1"/>
    <property type="molecule type" value="Genomic_DNA"/>
</dbReference>
<accession>A0A6A8GKW1</accession>
<dbReference type="PANTHER" id="PTHR36110">
    <property type="entry name" value="RING-CLEAVING DIOXYGENASE MHQE-RELATED"/>
    <property type="match status" value="1"/>
</dbReference>
<organism evidence="2 3">
    <name type="scientific">Haloferax litoreum</name>
    <dbReference type="NCBI Taxonomy" id="2666140"/>
    <lineage>
        <taxon>Archaea</taxon>
        <taxon>Methanobacteriati</taxon>
        <taxon>Methanobacteriota</taxon>
        <taxon>Stenosarchaea group</taxon>
        <taxon>Halobacteria</taxon>
        <taxon>Halobacteriales</taxon>
        <taxon>Haloferacaceae</taxon>
        <taxon>Haloferax</taxon>
    </lineage>
</organism>
<dbReference type="AlphaFoldDB" id="A0A6A8GKW1"/>
<dbReference type="CDD" id="cd08347">
    <property type="entry name" value="PcpA_C_like"/>
    <property type="match status" value="1"/>
</dbReference>
<reference evidence="2 3" key="1">
    <citation type="submission" date="2019-11" db="EMBL/GenBank/DDBJ databases">
        <title>Whole genome sequence of Haloferax sp. MBLA0076.</title>
        <authorList>
            <person name="Seo M.-J."/>
            <person name="Cho E.-S."/>
        </authorList>
    </citation>
    <scope>NUCLEOTIDE SEQUENCE [LARGE SCALE GENOMIC DNA]</scope>
    <source>
        <strain evidence="2 3">MBLA0076</strain>
    </source>
</reference>
<dbReference type="SUPFAM" id="SSF54593">
    <property type="entry name" value="Glyoxalase/Bleomycin resistance protein/Dihydroxybiphenyl dioxygenase"/>
    <property type="match status" value="1"/>
</dbReference>
<comment type="caution">
    <text evidence="2">The sequence shown here is derived from an EMBL/GenBank/DDBJ whole genome shotgun (WGS) entry which is preliminary data.</text>
</comment>
<dbReference type="Proteomes" id="UP000439022">
    <property type="component" value="Unassembled WGS sequence"/>
</dbReference>
<protein>
    <submittedName>
        <fullName evidence="2">Ring-cleaving dioxygenase</fullName>
    </submittedName>
</protein>
<sequence>MIMQTNGIHHVTAIAGTPTANVAFYTDVLGLRLVKQTVNFDDTHTYHLYYGDETGTPGTILTFFPFAGEHPGRPGRGQATAIAFTIPDGSIDYWVDRLRGHDVEVDDQTTRFGETVVSFRDHDGQPLELVTGDSPVDPWADGPVPTDHAIRGFHGVTLHSTDPEVTGSILRVLGYEQTASTAERLRYATNGDRASVIDVLTSDGPRGRPGVGTVHHVAFRTADDDEQSAWRERLTDAGMYVTKQKDRRYFRSIYFREPGGVLFEIATDGPGFTRDEDPNDLGTELKLPPWLEADRDAIEDRLPPLDAVAEADD</sequence>
<dbReference type="InterPro" id="IPR052537">
    <property type="entry name" value="Extradiol_RC_dioxygenase"/>
</dbReference>
<gene>
    <name evidence="2" type="ORF">GJR96_17775</name>
</gene>
<evidence type="ECO:0000313" key="3">
    <source>
        <dbReference type="Proteomes" id="UP000439022"/>
    </source>
</evidence>
<dbReference type="InterPro" id="IPR037523">
    <property type="entry name" value="VOC_core"/>
</dbReference>
<feature type="domain" description="VOC" evidence="1">
    <location>
        <begin position="7"/>
        <end position="132"/>
    </location>
</feature>
<dbReference type="InterPro" id="IPR029068">
    <property type="entry name" value="Glyas_Bleomycin-R_OHBP_Dase"/>
</dbReference>